<feature type="transmembrane region" description="Helical" evidence="5">
    <location>
        <begin position="335"/>
        <end position="356"/>
    </location>
</feature>
<keyword evidence="7" id="KW-1185">Reference proteome</keyword>
<dbReference type="AlphaFoldDB" id="A0A5E4M9M0"/>
<evidence type="ECO:0000256" key="5">
    <source>
        <dbReference type="SAM" id="Phobius"/>
    </source>
</evidence>
<dbReference type="SUPFAM" id="SSF103473">
    <property type="entry name" value="MFS general substrate transporter"/>
    <property type="match status" value="1"/>
</dbReference>
<protein>
    <submittedName>
        <fullName evidence="6">Major facilitator superfamily domain,Acetyl-coenzyme A transporter 1</fullName>
    </submittedName>
</protein>
<feature type="transmembrane region" description="Helical" evidence="5">
    <location>
        <begin position="35"/>
        <end position="59"/>
    </location>
</feature>
<evidence type="ECO:0000256" key="3">
    <source>
        <dbReference type="ARBA" id="ARBA00022989"/>
    </source>
</evidence>
<dbReference type="GO" id="GO:0016020">
    <property type="term" value="C:membrane"/>
    <property type="evidence" value="ECO:0007669"/>
    <property type="project" value="UniProtKB-SubCell"/>
</dbReference>
<comment type="subcellular location">
    <subcellularLocation>
        <location evidence="1">Membrane</location>
        <topology evidence="1">Multi-pass membrane protein</topology>
    </subcellularLocation>
</comment>
<dbReference type="OrthoDB" id="6415790at2759"/>
<dbReference type="GO" id="GO:0035348">
    <property type="term" value="P:acetyl-CoA transmembrane transport"/>
    <property type="evidence" value="ECO:0007669"/>
    <property type="project" value="InterPro"/>
</dbReference>
<feature type="transmembrane region" description="Helical" evidence="5">
    <location>
        <begin position="71"/>
        <end position="90"/>
    </location>
</feature>
<feature type="transmembrane region" description="Helical" evidence="5">
    <location>
        <begin position="216"/>
        <end position="237"/>
    </location>
</feature>
<dbReference type="PANTHER" id="PTHR12778:SF9">
    <property type="entry name" value="ACETYL-COENZYME A TRANSPORTER 1"/>
    <property type="match status" value="1"/>
</dbReference>
<dbReference type="PANTHER" id="PTHR12778">
    <property type="entry name" value="SOLUTE CARRIER FAMILY 33 ACETYL-COA TRANSPORTER -RELATED"/>
    <property type="match status" value="1"/>
</dbReference>
<dbReference type="InterPro" id="IPR004752">
    <property type="entry name" value="AmpG_permease/AT-1"/>
</dbReference>
<evidence type="ECO:0000256" key="1">
    <source>
        <dbReference type="ARBA" id="ARBA00004141"/>
    </source>
</evidence>
<sequence length="512" mass="58268">MEKSPTNEKKLEEIENNVNVQLPAKPNLKGDWLNVFILVLLYTIQYLPHGFVISLPIIFQSKKNITYKEQAFLSIATWPFAMKLLWAPIVESLYIRKLGRRKSWIIPAQYLMGVFLFYTATKVEEWIPESGKPNLNALVVIIGILYLLASLQDIALDGWSLTILKKNNVGHSSTCSGIGLALSELICTVFLLLLTSEEFCNKYLRQTHGTGGLVTIKSFLYFWSFSFMIITTLVGVFKREKTAGSENEDVKINIFQSYRLLWEIIKLPSVGLLMMILLTMRIGFTATDAVSNLKLMDAGVSRDDITMINISMYSFKFFIPLLASKYTSGLKPMSAFLNLYLLRLFWGIVYIVLIYYTPVLIKASETVTAPGYYYIILGCIAGVHETLMYTMFMFTMGFFSRICDKRYGGTYMTMLVTISNLGIIVWKYLALNLVDLLTFSKCSNDAQNNCSTSSLKDMCTVNNGECIVIVNGYYTEVGICIAVGLVWYFVFKKPIRNLQQRNLFHWLVPDFS</sequence>
<evidence type="ECO:0000256" key="4">
    <source>
        <dbReference type="ARBA" id="ARBA00023136"/>
    </source>
</evidence>
<feature type="transmembrane region" description="Helical" evidence="5">
    <location>
        <begin position="264"/>
        <end position="284"/>
    </location>
</feature>
<dbReference type="InterPro" id="IPR036259">
    <property type="entry name" value="MFS_trans_sf"/>
</dbReference>
<dbReference type="Pfam" id="PF13000">
    <property type="entry name" value="Acatn"/>
    <property type="match status" value="2"/>
</dbReference>
<feature type="transmembrane region" description="Helical" evidence="5">
    <location>
        <begin position="411"/>
        <end position="429"/>
    </location>
</feature>
<evidence type="ECO:0000313" key="6">
    <source>
        <dbReference type="EMBL" id="VVC28212.1"/>
    </source>
</evidence>
<gene>
    <name evidence="6" type="ORF">CINCED_3A021813</name>
</gene>
<evidence type="ECO:0000256" key="2">
    <source>
        <dbReference type="ARBA" id="ARBA00022692"/>
    </source>
</evidence>
<name>A0A5E4M9M0_9HEMI</name>
<evidence type="ECO:0000313" key="7">
    <source>
        <dbReference type="Proteomes" id="UP000325440"/>
    </source>
</evidence>
<accession>A0A5E4M9M0</accession>
<keyword evidence="2 5" id="KW-0812">Transmembrane</keyword>
<dbReference type="EMBL" id="CABPRJ010000478">
    <property type="protein sequence ID" value="VVC28212.1"/>
    <property type="molecule type" value="Genomic_DNA"/>
</dbReference>
<feature type="transmembrane region" description="Helical" evidence="5">
    <location>
        <begin position="102"/>
        <end position="120"/>
    </location>
</feature>
<organism evidence="6 7">
    <name type="scientific">Cinara cedri</name>
    <dbReference type="NCBI Taxonomy" id="506608"/>
    <lineage>
        <taxon>Eukaryota</taxon>
        <taxon>Metazoa</taxon>
        <taxon>Ecdysozoa</taxon>
        <taxon>Arthropoda</taxon>
        <taxon>Hexapoda</taxon>
        <taxon>Insecta</taxon>
        <taxon>Pterygota</taxon>
        <taxon>Neoptera</taxon>
        <taxon>Paraneoptera</taxon>
        <taxon>Hemiptera</taxon>
        <taxon>Sternorrhyncha</taxon>
        <taxon>Aphidomorpha</taxon>
        <taxon>Aphidoidea</taxon>
        <taxon>Aphididae</taxon>
        <taxon>Lachninae</taxon>
        <taxon>Cinara</taxon>
    </lineage>
</organism>
<feature type="transmembrane region" description="Helical" evidence="5">
    <location>
        <begin position="135"/>
        <end position="156"/>
    </location>
</feature>
<dbReference type="InterPro" id="IPR024371">
    <property type="entry name" value="AcetylCoA_trans_1-like"/>
</dbReference>
<reference evidence="6 7" key="1">
    <citation type="submission" date="2019-08" db="EMBL/GenBank/DDBJ databases">
        <authorList>
            <person name="Alioto T."/>
            <person name="Alioto T."/>
            <person name="Gomez Garrido J."/>
        </authorList>
    </citation>
    <scope>NUCLEOTIDE SEQUENCE [LARGE SCALE GENOMIC DNA]</scope>
</reference>
<feature type="transmembrane region" description="Helical" evidence="5">
    <location>
        <begin position="473"/>
        <end position="491"/>
    </location>
</feature>
<dbReference type="Proteomes" id="UP000325440">
    <property type="component" value="Unassembled WGS sequence"/>
</dbReference>
<proteinExistence type="predicted"/>
<feature type="transmembrane region" description="Helical" evidence="5">
    <location>
        <begin position="371"/>
        <end position="399"/>
    </location>
</feature>
<feature type="transmembrane region" description="Helical" evidence="5">
    <location>
        <begin position="304"/>
        <end position="323"/>
    </location>
</feature>
<dbReference type="GO" id="GO:0008521">
    <property type="term" value="F:acetyl-CoA transmembrane transporter activity"/>
    <property type="evidence" value="ECO:0007669"/>
    <property type="project" value="InterPro"/>
</dbReference>
<keyword evidence="4 5" id="KW-0472">Membrane</keyword>
<keyword evidence="3 5" id="KW-1133">Transmembrane helix</keyword>